<dbReference type="SUPFAM" id="SSF55718">
    <property type="entry name" value="SCP-like"/>
    <property type="match status" value="1"/>
</dbReference>
<protein>
    <submittedName>
        <fullName evidence="2">SCP2 sterol-binding domain-containing protein</fullName>
    </submittedName>
</protein>
<sequence>MAETEFPVLLATNVLGLLPAPALTRATALLMRRFGRTYPRLFRALAGHEPCTIGIEPTDLAHRFVLRFGGTPVSLVPTLTLEQPLNACVRGRLATLVGLLEGRLDSDALFFSREIVITGEMEAIVSLRNALDRETVNVFQAATALFGPVGHPVRRVALMLERRLAAAHQRLTMRHEALHAARREEHSIATYCARQEAELQALRTRIAKIEAQTRRRNPIGAVT</sequence>
<proteinExistence type="predicted"/>
<dbReference type="EMBL" id="JAKGBZ010000025">
    <property type="protein sequence ID" value="MCF3947547.1"/>
    <property type="molecule type" value="Genomic_DNA"/>
</dbReference>
<name>A0ABS9E1L0_9PROT</name>
<gene>
    <name evidence="2" type="ORF">L2A60_12750</name>
</gene>
<dbReference type="RefSeq" id="WP_235704797.1">
    <property type="nucleotide sequence ID" value="NZ_JAKGBZ010000025.1"/>
</dbReference>
<reference evidence="2 3" key="1">
    <citation type="submission" date="2022-01" db="EMBL/GenBank/DDBJ databases">
        <authorList>
            <person name="Won M."/>
            <person name="Kim S.-J."/>
            <person name="Kwon S.-W."/>
        </authorList>
    </citation>
    <scope>NUCLEOTIDE SEQUENCE [LARGE SCALE GENOMIC DNA]</scope>
    <source>
        <strain evidence="2 3">KCTC 23505</strain>
    </source>
</reference>
<evidence type="ECO:0000313" key="3">
    <source>
        <dbReference type="Proteomes" id="UP001521209"/>
    </source>
</evidence>
<dbReference type="InterPro" id="IPR003033">
    <property type="entry name" value="SCP2_sterol-bd_dom"/>
</dbReference>
<keyword evidence="3" id="KW-1185">Reference proteome</keyword>
<comment type="caution">
    <text evidence="2">The sequence shown here is derived from an EMBL/GenBank/DDBJ whole genome shotgun (WGS) entry which is preliminary data.</text>
</comment>
<evidence type="ECO:0000259" key="1">
    <source>
        <dbReference type="Pfam" id="PF02036"/>
    </source>
</evidence>
<dbReference type="Pfam" id="PF02036">
    <property type="entry name" value="SCP2"/>
    <property type="match status" value="1"/>
</dbReference>
<accession>A0ABS9E1L0</accession>
<dbReference type="InterPro" id="IPR036527">
    <property type="entry name" value="SCP2_sterol-bd_dom_sf"/>
</dbReference>
<evidence type="ECO:0000313" key="2">
    <source>
        <dbReference type="EMBL" id="MCF3947547.1"/>
    </source>
</evidence>
<dbReference type="Proteomes" id="UP001521209">
    <property type="component" value="Unassembled WGS sequence"/>
</dbReference>
<feature type="domain" description="SCP2" evidence="1">
    <location>
        <begin position="59"/>
        <end position="132"/>
    </location>
</feature>
<organism evidence="2 3">
    <name type="scientific">Acidiphilium iwatense</name>
    <dbReference type="NCBI Taxonomy" id="768198"/>
    <lineage>
        <taxon>Bacteria</taxon>
        <taxon>Pseudomonadati</taxon>
        <taxon>Pseudomonadota</taxon>
        <taxon>Alphaproteobacteria</taxon>
        <taxon>Acetobacterales</taxon>
        <taxon>Acidocellaceae</taxon>
        <taxon>Acidiphilium</taxon>
    </lineage>
</organism>